<keyword evidence="1" id="KW-1185">Reference proteome</keyword>
<evidence type="ECO:0000313" key="2">
    <source>
        <dbReference type="WBParaSite" id="PEQ_0000357701-mRNA-1"/>
    </source>
</evidence>
<protein>
    <submittedName>
        <fullName evidence="2">Uncharacterized protein</fullName>
    </submittedName>
</protein>
<organism evidence="1 2">
    <name type="scientific">Parascaris equorum</name>
    <name type="common">Equine roundworm</name>
    <dbReference type="NCBI Taxonomy" id="6256"/>
    <lineage>
        <taxon>Eukaryota</taxon>
        <taxon>Metazoa</taxon>
        <taxon>Ecdysozoa</taxon>
        <taxon>Nematoda</taxon>
        <taxon>Chromadorea</taxon>
        <taxon>Rhabditida</taxon>
        <taxon>Spirurina</taxon>
        <taxon>Ascaridomorpha</taxon>
        <taxon>Ascaridoidea</taxon>
        <taxon>Ascarididae</taxon>
        <taxon>Parascaris</taxon>
    </lineage>
</organism>
<dbReference type="Proteomes" id="UP000887564">
    <property type="component" value="Unplaced"/>
</dbReference>
<dbReference type="Pfam" id="PF06579">
    <property type="entry name" value="Ly-6_related"/>
    <property type="match status" value="1"/>
</dbReference>
<accession>A0A914RA85</accession>
<evidence type="ECO:0000313" key="1">
    <source>
        <dbReference type="Proteomes" id="UP000887564"/>
    </source>
</evidence>
<name>A0A914RA85_PAREQ</name>
<sequence length="75" mass="8740">MRHDVLQSELFLREKTARLGPSKGAATSDRPKNFTDRCNDDEIDPRYVPITHCPTICIRMWEEPIVAGKYFIYII</sequence>
<dbReference type="AlphaFoldDB" id="A0A914RA85"/>
<dbReference type="WBParaSite" id="PEQ_0000357701-mRNA-1">
    <property type="protein sequence ID" value="PEQ_0000357701-mRNA-1"/>
    <property type="gene ID" value="PEQ_0000357701"/>
</dbReference>
<reference evidence="2" key="1">
    <citation type="submission" date="2022-11" db="UniProtKB">
        <authorList>
            <consortium name="WormBaseParasite"/>
        </authorList>
    </citation>
    <scope>IDENTIFICATION</scope>
</reference>
<dbReference type="InterPro" id="IPR010558">
    <property type="entry name" value="Ly-6-related"/>
</dbReference>
<proteinExistence type="predicted"/>